<keyword evidence="3" id="KW-1185">Reference proteome</keyword>
<organism evidence="2 3">
    <name type="scientific">Lysobacter yangpyeongensis</name>
    <dbReference type="NCBI Taxonomy" id="346182"/>
    <lineage>
        <taxon>Bacteria</taxon>
        <taxon>Pseudomonadati</taxon>
        <taxon>Pseudomonadota</taxon>
        <taxon>Gammaproteobacteria</taxon>
        <taxon>Lysobacterales</taxon>
        <taxon>Lysobacteraceae</taxon>
        <taxon>Lysobacter</taxon>
    </lineage>
</organism>
<evidence type="ECO:0000313" key="2">
    <source>
        <dbReference type="EMBL" id="MFC5568792.1"/>
    </source>
</evidence>
<dbReference type="SUPFAM" id="SSF55781">
    <property type="entry name" value="GAF domain-like"/>
    <property type="match status" value="1"/>
</dbReference>
<protein>
    <submittedName>
        <fullName evidence="2">Diguanylate cyclase domain-containing protein</fullName>
        <ecNumber evidence="2">2.7.7.65</ecNumber>
    </submittedName>
</protein>
<proteinExistence type="predicted"/>
<dbReference type="InterPro" id="IPR000160">
    <property type="entry name" value="GGDEF_dom"/>
</dbReference>
<dbReference type="EC" id="2.7.7.65" evidence="2"/>
<dbReference type="SMART" id="SM00267">
    <property type="entry name" value="GGDEF"/>
    <property type="match status" value="1"/>
</dbReference>
<keyword evidence="2" id="KW-0808">Transferase</keyword>
<dbReference type="NCBIfam" id="TIGR00254">
    <property type="entry name" value="GGDEF"/>
    <property type="match status" value="1"/>
</dbReference>
<feature type="domain" description="GGDEF" evidence="1">
    <location>
        <begin position="192"/>
        <end position="320"/>
    </location>
</feature>
<dbReference type="PANTHER" id="PTHR46663">
    <property type="entry name" value="DIGUANYLATE CYCLASE DGCT-RELATED"/>
    <property type="match status" value="1"/>
</dbReference>
<sequence length="320" mass="34408">MIQAQTEIARLGVDLGGVMALAAERAQALTHAAGAAIELVEADDLVYGASCGIAEMHLGLRLARGRSLSGLCVEHGRAFRCEDSETDPRTDTEACRRVGLRSMIVVPLRHHERVVGVLKVLSPEPSAFDDEDQHVLGLIAELIAAAMFHATQHESGELFYRATHDVLTGLPNRALFFERLRAALAVAAREKRRFGVMSLDMDGLKPINDSLGHRAGDAAICEVAARIRHASRPADTVARVGGDEFGVILAQVSGRERVQAHAQHLVARVGAAFTFECEPVRLGTSIGIAMYPDDGASLEALLETADQAMYAHKRAARAAR</sequence>
<dbReference type="InterPro" id="IPR003018">
    <property type="entry name" value="GAF"/>
</dbReference>
<reference evidence="3" key="1">
    <citation type="journal article" date="2019" name="Int. J. Syst. Evol. Microbiol.">
        <title>The Global Catalogue of Microorganisms (GCM) 10K type strain sequencing project: providing services to taxonomists for standard genome sequencing and annotation.</title>
        <authorList>
            <consortium name="The Broad Institute Genomics Platform"/>
            <consortium name="The Broad Institute Genome Sequencing Center for Infectious Disease"/>
            <person name="Wu L."/>
            <person name="Ma J."/>
        </authorList>
    </citation>
    <scope>NUCLEOTIDE SEQUENCE [LARGE SCALE GENOMIC DNA]</scope>
    <source>
        <strain evidence="3">KACC 11407</strain>
    </source>
</reference>
<dbReference type="Pfam" id="PF00990">
    <property type="entry name" value="GGDEF"/>
    <property type="match status" value="1"/>
</dbReference>
<dbReference type="SUPFAM" id="SSF55073">
    <property type="entry name" value="Nucleotide cyclase"/>
    <property type="match status" value="1"/>
</dbReference>
<comment type="caution">
    <text evidence="2">The sequence shown here is derived from an EMBL/GenBank/DDBJ whole genome shotgun (WGS) entry which is preliminary data.</text>
</comment>
<dbReference type="Gene3D" id="3.30.450.40">
    <property type="match status" value="1"/>
</dbReference>
<dbReference type="EMBL" id="JBHSNM010000001">
    <property type="protein sequence ID" value="MFC5568792.1"/>
    <property type="molecule type" value="Genomic_DNA"/>
</dbReference>
<name>A0ABW0SIG9_9GAMM</name>
<dbReference type="Proteomes" id="UP001596036">
    <property type="component" value="Unassembled WGS sequence"/>
</dbReference>
<dbReference type="InterPro" id="IPR043128">
    <property type="entry name" value="Rev_trsase/Diguanyl_cyclase"/>
</dbReference>
<dbReference type="InterPro" id="IPR029787">
    <property type="entry name" value="Nucleotide_cyclase"/>
</dbReference>
<evidence type="ECO:0000259" key="1">
    <source>
        <dbReference type="PROSITE" id="PS50887"/>
    </source>
</evidence>
<dbReference type="InterPro" id="IPR052163">
    <property type="entry name" value="DGC-Regulatory_Protein"/>
</dbReference>
<dbReference type="PROSITE" id="PS50887">
    <property type="entry name" value="GGDEF"/>
    <property type="match status" value="1"/>
</dbReference>
<keyword evidence="2" id="KW-0548">Nucleotidyltransferase</keyword>
<dbReference type="CDD" id="cd01949">
    <property type="entry name" value="GGDEF"/>
    <property type="match status" value="1"/>
</dbReference>
<dbReference type="GO" id="GO:0052621">
    <property type="term" value="F:diguanylate cyclase activity"/>
    <property type="evidence" value="ECO:0007669"/>
    <property type="project" value="UniProtKB-EC"/>
</dbReference>
<accession>A0ABW0SIG9</accession>
<gene>
    <name evidence="2" type="ORF">ACFPN1_01770</name>
</gene>
<dbReference type="Pfam" id="PF13185">
    <property type="entry name" value="GAF_2"/>
    <property type="match status" value="1"/>
</dbReference>
<evidence type="ECO:0000313" key="3">
    <source>
        <dbReference type="Proteomes" id="UP001596036"/>
    </source>
</evidence>
<dbReference type="PANTHER" id="PTHR46663:SF2">
    <property type="entry name" value="GGDEF DOMAIN-CONTAINING PROTEIN"/>
    <property type="match status" value="1"/>
</dbReference>
<dbReference type="RefSeq" id="WP_386754005.1">
    <property type="nucleotide sequence ID" value="NZ_JBHSNM010000001.1"/>
</dbReference>
<dbReference type="InterPro" id="IPR029016">
    <property type="entry name" value="GAF-like_dom_sf"/>
</dbReference>
<dbReference type="Gene3D" id="3.30.70.270">
    <property type="match status" value="1"/>
</dbReference>
<dbReference type="SMART" id="SM00065">
    <property type="entry name" value="GAF"/>
    <property type="match status" value="1"/>
</dbReference>